<keyword evidence="2" id="KW-0472">Membrane</keyword>
<evidence type="ECO:0000313" key="4">
    <source>
        <dbReference type="Proteomes" id="UP000254869"/>
    </source>
</evidence>
<organism evidence="3 4">
    <name type="scientific">Nocardia pseudobrasiliensis</name>
    <dbReference type="NCBI Taxonomy" id="45979"/>
    <lineage>
        <taxon>Bacteria</taxon>
        <taxon>Bacillati</taxon>
        <taxon>Actinomycetota</taxon>
        <taxon>Actinomycetes</taxon>
        <taxon>Mycobacteriales</taxon>
        <taxon>Nocardiaceae</taxon>
        <taxon>Nocardia</taxon>
    </lineage>
</organism>
<keyword evidence="4" id="KW-1185">Reference proteome</keyword>
<keyword evidence="2" id="KW-0812">Transmembrane</keyword>
<name>A0A370I822_9NOCA</name>
<protein>
    <submittedName>
        <fullName evidence="3">Uncharacterized protein</fullName>
    </submittedName>
</protein>
<reference evidence="3 4" key="1">
    <citation type="submission" date="2018-07" db="EMBL/GenBank/DDBJ databases">
        <title>Genomic Encyclopedia of Type Strains, Phase IV (KMG-IV): sequencing the most valuable type-strain genomes for metagenomic binning, comparative biology and taxonomic classification.</title>
        <authorList>
            <person name="Goeker M."/>
        </authorList>
    </citation>
    <scope>NUCLEOTIDE SEQUENCE [LARGE SCALE GENOMIC DNA]</scope>
    <source>
        <strain evidence="3 4">DSM 44290</strain>
    </source>
</reference>
<dbReference type="AlphaFoldDB" id="A0A370I822"/>
<comment type="caution">
    <text evidence="3">The sequence shown here is derived from an EMBL/GenBank/DDBJ whole genome shotgun (WGS) entry which is preliminary data.</text>
</comment>
<gene>
    <name evidence="3" type="ORF">DFR76_104591</name>
</gene>
<evidence type="ECO:0000313" key="3">
    <source>
        <dbReference type="EMBL" id="RDI66838.1"/>
    </source>
</evidence>
<dbReference type="RefSeq" id="WP_067994580.1">
    <property type="nucleotide sequence ID" value="NZ_QQBC01000004.1"/>
</dbReference>
<evidence type="ECO:0000256" key="2">
    <source>
        <dbReference type="SAM" id="Phobius"/>
    </source>
</evidence>
<feature type="transmembrane region" description="Helical" evidence="2">
    <location>
        <begin position="6"/>
        <end position="25"/>
    </location>
</feature>
<dbReference type="Proteomes" id="UP000254869">
    <property type="component" value="Unassembled WGS sequence"/>
</dbReference>
<dbReference type="EMBL" id="QQBC01000004">
    <property type="protein sequence ID" value="RDI66838.1"/>
    <property type="molecule type" value="Genomic_DNA"/>
</dbReference>
<evidence type="ECO:0000256" key="1">
    <source>
        <dbReference type="SAM" id="MobiDB-lite"/>
    </source>
</evidence>
<proteinExistence type="predicted"/>
<feature type="region of interest" description="Disordered" evidence="1">
    <location>
        <begin position="170"/>
        <end position="194"/>
    </location>
</feature>
<accession>A0A370I822</accession>
<keyword evidence="2" id="KW-1133">Transmembrane helix</keyword>
<sequence>MNATAIVGILTAVIAASAALTGYVVNQMAARRERRSKAYAEALRTIRQYQEVPYRVVRRLDSSAATRTALDRQHGEIISGIGFHLGWLELESPETAAAYRALWERCRTFGRVYRKWAWQQPLVSEDVQMAITLPFRYDIKPELDVCIQAMRADIQFFGWSTRRTARRQSTALATRRAAETPPDFTDLETWTPPP</sequence>